<dbReference type="InterPro" id="IPR050645">
    <property type="entry name" value="Histidine_acid_phosphatase"/>
</dbReference>
<dbReference type="Proteomes" id="UP000002358">
    <property type="component" value="Chromosome 1"/>
</dbReference>
<protein>
    <recommendedName>
        <fullName evidence="3">acid phosphatase</fullName>
        <ecNumber evidence="3">3.1.3.2</ecNumber>
    </recommendedName>
</protein>
<dbReference type="PANTHER" id="PTHR11567:SF211">
    <property type="entry name" value="PROSTATIC ACID PHOSPHATASE"/>
    <property type="match status" value="1"/>
</dbReference>
<dbReference type="CDD" id="cd07061">
    <property type="entry name" value="HP_HAP_like"/>
    <property type="match status" value="1"/>
</dbReference>
<comment type="similarity">
    <text evidence="2">Belongs to the histidine acid phosphatase family.</text>
</comment>
<dbReference type="GeneID" id="100123866"/>
<dbReference type="InParanoid" id="A0A7M7H9Z4"/>
<dbReference type="InterPro" id="IPR033379">
    <property type="entry name" value="Acid_Pase_AS"/>
</dbReference>
<comment type="catalytic activity">
    <reaction evidence="1">
        <text>a phosphate monoester + H2O = an alcohol + phosphate</text>
        <dbReference type="Rhea" id="RHEA:15017"/>
        <dbReference type="ChEBI" id="CHEBI:15377"/>
        <dbReference type="ChEBI" id="CHEBI:30879"/>
        <dbReference type="ChEBI" id="CHEBI:43474"/>
        <dbReference type="ChEBI" id="CHEBI:67140"/>
        <dbReference type="EC" id="3.1.3.2"/>
    </reaction>
</comment>
<evidence type="ECO:0000256" key="2">
    <source>
        <dbReference type="ARBA" id="ARBA00005375"/>
    </source>
</evidence>
<evidence type="ECO:0000256" key="6">
    <source>
        <dbReference type="ARBA" id="ARBA00023157"/>
    </source>
</evidence>
<evidence type="ECO:0000256" key="7">
    <source>
        <dbReference type="ARBA" id="ARBA00023180"/>
    </source>
</evidence>
<evidence type="ECO:0000313" key="9">
    <source>
        <dbReference type="Proteomes" id="UP000002358"/>
    </source>
</evidence>
<dbReference type="EC" id="3.1.3.2" evidence="3"/>
<keyword evidence="9" id="KW-1185">Reference proteome</keyword>
<dbReference type="OrthoDB" id="7699090at2759"/>
<dbReference type="KEGG" id="nvi:100123866"/>
<sequence>MIDVSLHLSTEITIGIHCPAIVANESIASAPIIQSQSFIKMQQIILLRCITFCFLSFHLCSATICDLKLDLIQVLFRHGARRPSLNEALHLNFTDSAAYKPEGYYQLTKEGKRQAYKLGTLLRKRYDEFLGEYDPRKYQAMTTGASRTVMSLQMALAGLFPPSPKDSWNDKIHWRPLPFQRNSAASDIILVPFAGKKYINLYYETMANSSEFQSKLAKYTEFLERMENKTEFPFRKRYLHHVAWTYNAIKYHKEMNLPLPKWYTDDSIYATLDEILILAWNGMSWTPKLKRLSGGILVRRFIENINENREAALPKKIYLYCAHDVNLYGFSKAQYFDAFHLPPSSSALIMEKYKDSDKSEYVRMLAWDGLSENFMTIRIGNCNEFCPFDEYLKIVQLSISLDEDLAYLNNVHNNSQDFSIE</sequence>
<evidence type="ECO:0000313" key="8">
    <source>
        <dbReference type="EnsemblMetazoa" id="XP_008215609"/>
    </source>
</evidence>
<accession>A0A7M7H9Z4</accession>
<dbReference type="RefSeq" id="XP_008215609.2">
    <property type="nucleotide sequence ID" value="XM_008217387.4"/>
</dbReference>
<keyword evidence="5" id="KW-0378">Hydrolase</keyword>
<proteinExistence type="inferred from homology"/>
<dbReference type="GO" id="GO:0003993">
    <property type="term" value="F:acid phosphatase activity"/>
    <property type="evidence" value="ECO:0007669"/>
    <property type="project" value="UniProtKB-EC"/>
</dbReference>
<dbReference type="PROSITE" id="PS00616">
    <property type="entry name" value="HIS_ACID_PHOSPHAT_1"/>
    <property type="match status" value="1"/>
</dbReference>
<keyword evidence="7" id="KW-0325">Glycoprotein</keyword>
<dbReference type="Pfam" id="PF00328">
    <property type="entry name" value="His_Phos_2"/>
    <property type="match status" value="1"/>
</dbReference>
<name>A0A7M7H9Z4_NASVI</name>
<dbReference type="InterPro" id="IPR000560">
    <property type="entry name" value="His_Pase_clade-2"/>
</dbReference>
<reference evidence="8" key="1">
    <citation type="submission" date="2021-01" db="UniProtKB">
        <authorList>
            <consortium name="EnsemblMetazoa"/>
        </authorList>
    </citation>
    <scope>IDENTIFICATION</scope>
</reference>
<dbReference type="EnsemblMetazoa" id="XM_008217387">
    <property type="protein sequence ID" value="XP_008215609"/>
    <property type="gene ID" value="LOC100123866"/>
</dbReference>
<dbReference type="SMR" id="A0A7M7H9Z4"/>
<organism evidence="8 9">
    <name type="scientific">Nasonia vitripennis</name>
    <name type="common">Parasitic wasp</name>
    <dbReference type="NCBI Taxonomy" id="7425"/>
    <lineage>
        <taxon>Eukaryota</taxon>
        <taxon>Metazoa</taxon>
        <taxon>Ecdysozoa</taxon>
        <taxon>Arthropoda</taxon>
        <taxon>Hexapoda</taxon>
        <taxon>Insecta</taxon>
        <taxon>Pterygota</taxon>
        <taxon>Neoptera</taxon>
        <taxon>Endopterygota</taxon>
        <taxon>Hymenoptera</taxon>
        <taxon>Apocrita</taxon>
        <taxon>Proctotrupomorpha</taxon>
        <taxon>Chalcidoidea</taxon>
        <taxon>Pteromalidae</taxon>
        <taxon>Pteromalinae</taxon>
        <taxon>Nasonia</taxon>
    </lineage>
</organism>
<dbReference type="AlphaFoldDB" id="A0A7M7H9Z4"/>
<evidence type="ECO:0000256" key="5">
    <source>
        <dbReference type="ARBA" id="ARBA00022801"/>
    </source>
</evidence>
<evidence type="ECO:0000256" key="3">
    <source>
        <dbReference type="ARBA" id="ARBA00012646"/>
    </source>
</evidence>
<dbReference type="PANTHER" id="PTHR11567">
    <property type="entry name" value="ACID PHOSPHATASE-RELATED"/>
    <property type="match status" value="1"/>
</dbReference>
<evidence type="ECO:0000256" key="4">
    <source>
        <dbReference type="ARBA" id="ARBA00022729"/>
    </source>
</evidence>
<dbReference type="Gene3D" id="3.40.50.1240">
    <property type="entry name" value="Phosphoglycerate mutase-like"/>
    <property type="match status" value="1"/>
</dbReference>
<keyword evidence="4" id="KW-0732">Signal</keyword>
<dbReference type="InterPro" id="IPR029033">
    <property type="entry name" value="His_PPase_superfam"/>
</dbReference>
<evidence type="ECO:0000256" key="1">
    <source>
        <dbReference type="ARBA" id="ARBA00000032"/>
    </source>
</evidence>
<dbReference type="SUPFAM" id="SSF53254">
    <property type="entry name" value="Phosphoglycerate mutase-like"/>
    <property type="match status" value="1"/>
</dbReference>
<keyword evidence="6" id="KW-1015">Disulfide bond</keyword>